<dbReference type="EMBL" id="JBHSTI010000008">
    <property type="protein sequence ID" value="MFC6237393.1"/>
    <property type="molecule type" value="Genomic_DNA"/>
</dbReference>
<keyword evidence="1" id="KW-0472">Membrane</keyword>
<keyword evidence="1" id="KW-1133">Transmembrane helix</keyword>
<comment type="caution">
    <text evidence="2">The sequence shown here is derived from an EMBL/GenBank/DDBJ whole genome shotgun (WGS) entry which is preliminary data.</text>
</comment>
<organism evidence="2 3">
    <name type="scientific">Longivirga aurantiaca</name>
    <dbReference type="NCBI Taxonomy" id="1837743"/>
    <lineage>
        <taxon>Bacteria</taxon>
        <taxon>Bacillati</taxon>
        <taxon>Actinomycetota</taxon>
        <taxon>Actinomycetes</taxon>
        <taxon>Sporichthyales</taxon>
        <taxon>Sporichthyaceae</taxon>
        <taxon>Longivirga</taxon>
    </lineage>
</organism>
<accession>A0ABW1SY70</accession>
<evidence type="ECO:0000313" key="3">
    <source>
        <dbReference type="Proteomes" id="UP001596138"/>
    </source>
</evidence>
<gene>
    <name evidence="2" type="ORF">ACFQGU_05860</name>
</gene>
<keyword evidence="1" id="KW-0812">Transmembrane</keyword>
<sequence length="74" mass="7548">MNKGVKALVGIAIVGGAVVGGYFLVQAVLAKKSAVDDAVAAMQTQLDELDPVSRAAAVARITTDEAKSLRHAKA</sequence>
<name>A0ABW1SY70_9ACTN</name>
<dbReference type="RefSeq" id="WP_386764648.1">
    <property type="nucleotide sequence ID" value="NZ_JBHSTI010000008.1"/>
</dbReference>
<reference evidence="3" key="1">
    <citation type="journal article" date="2019" name="Int. J. Syst. Evol. Microbiol.">
        <title>The Global Catalogue of Microorganisms (GCM) 10K type strain sequencing project: providing services to taxonomists for standard genome sequencing and annotation.</title>
        <authorList>
            <consortium name="The Broad Institute Genomics Platform"/>
            <consortium name="The Broad Institute Genome Sequencing Center for Infectious Disease"/>
            <person name="Wu L."/>
            <person name="Ma J."/>
        </authorList>
    </citation>
    <scope>NUCLEOTIDE SEQUENCE [LARGE SCALE GENOMIC DNA]</scope>
    <source>
        <strain evidence="3">CGMCC 4.7317</strain>
    </source>
</reference>
<protein>
    <submittedName>
        <fullName evidence="2">Uncharacterized protein</fullName>
    </submittedName>
</protein>
<evidence type="ECO:0000313" key="2">
    <source>
        <dbReference type="EMBL" id="MFC6237393.1"/>
    </source>
</evidence>
<proteinExistence type="predicted"/>
<dbReference type="Proteomes" id="UP001596138">
    <property type="component" value="Unassembled WGS sequence"/>
</dbReference>
<keyword evidence="3" id="KW-1185">Reference proteome</keyword>
<feature type="transmembrane region" description="Helical" evidence="1">
    <location>
        <begin position="7"/>
        <end position="25"/>
    </location>
</feature>
<evidence type="ECO:0000256" key="1">
    <source>
        <dbReference type="SAM" id="Phobius"/>
    </source>
</evidence>